<organism evidence="1 2">
    <name type="scientific">Hyella patelloides LEGE 07179</name>
    <dbReference type="NCBI Taxonomy" id="945734"/>
    <lineage>
        <taxon>Bacteria</taxon>
        <taxon>Bacillati</taxon>
        <taxon>Cyanobacteriota</taxon>
        <taxon>Cyanophyceae</taxon>
        <taxon>Pleurocapsales</taxon>
        <taxon>Hyellaceae</taxon>
        <taxon>Hyella</taxon>
    </lineage>
</organism>
<sequence>MVKIDLAWPRYDEILAGSDILFIRDRISHIDLQQRRVSLDSGLRYDYDRFEVKGKAGHLIRQATYLEMLPTPLRNFKATTEWLTEGVFQQFVDS</sequence>
<dbReference type="Proteomes" id="UP000320055">
    <property type="component" value="Unassembled WGS sequence"/>
</dbReference>
<keyword evidence="2" id="KW-1185">Reference proteome</keyword>
<gene>
    <name evidence="1" type="ORF">H1P_360006</name>
</gene>
<evidence type="ECO:0000313" key="1">
    <source>
        <dbReference type="EMBL" id="VEP15671.1"/>
    </source>
</evidence>
<evidence type="ECO:0000313" key="2">
    <source>
        <dbReference type="Proteomes" id="UP000320055"/>
    </source>
</evidence>
<accession>A0A563VW79</accession>
<dbReference type="EMBL" id="CAACVJ010000290">
    <property type="protein sequence ID" value="VEP15671.1"/>
    <property type="molecule type" value="Genomic_DNA"/>
</dbReference>
<dbReference type="RefSeq" id="WP_186375876.1">
    <property type="nucleotide sequence ID" value="NZ_LR213796.1"/>
</dbReference>
<name>A0A563VW79_9CYAN</name>
<proteinExistence type="predicted"/>
<dbReference type="AlphaFoldDB" id="A0A563VW79"/>
<protein>
    <submittedName>
        <fullName evidence="1">Uncharacterized protein</fullName>
    </submittedName>
</protein>
<reference evidence="1 2" key="1">
    <citation type="submission" date="2019-01" db="EMBL/GenBank/DDBJ databases">
        <authorList>
            <person name="Brito A."/>
        </authorList>
    </citation>
    <scope>NUCLEOTIDE SEQUENCE [LARGE SCALE GENOMIC DNA]</scope>
    <source>
        <strain evidence="1">1</strain>
    </source>
</reference>